<dbReference type="Proteomes" id="UP000770661">
    <property type="component" value="Unassembled WGS sequence"/>
</dbReference>
<dbReference type="InterPro" id="IPR052220">
    <property type="entry name" value="METTL25"/>
</dbReference>
<feature type="domain" description="Methyltransferase" evidence="2">
    <location>
        <begin position="296"/>
        <end position="342"/>
    </location>
</feature>
<dbReference type="EMBL" id="JACEEZ010012565">
    <property type="protein sequence ID" value="KAG0720629.1"/>
    <property type="molecule type" value="Genomic_DNA"/>
</dbReference>
<keyword evidence="4" id="KW-1185">Reference proteome</keyword>
<evidence type="ECO:0000313" key="3">
    <source>
        <dbReference type="EMBL" id="KAG0720629.1"/>
    </source>
</evidence>
<reference evidence="3" key="1">
    <citation type="submission" date="2020-07" db="EMBL/GenBank/DDBJ databases">
        <title>The High-quality genome of the commercially important snow crab, Chionoecetes opilio.</title>
        <authorList>
            <person name="Jeong J.-H."/>
            <person name="Ryu S."/>
        </authorList>
    </citation>
    <scope>NUCLEOTIDE SEQUENCE</scope>
    <source>
        <strain evidence="3">MADBK_172401_WGS</strain>
        <tissue evidence="3">Digestive gland</tissue>
    </source>
</reference>
<organism evidence="3 4">
    <name type="scientific">Chionoecetes opilio</name>
    <name type="common">Atlantic snow crab</name>
    <name type="synonym">Cancer opilio</name>
    <dbReference type="NCBI Taxonomy" id="41210"/>
    <lineage>
        <taxon>Eukaryota</taxon>
        <taxon>Metazoa</taxon>
        <taxon>Ecdysozoa</taxon>
        <taxon>Arthropoda</taxon>
        <taxon>Crustacea</taxon>
        <taxon>Multicrustacea</taxon>
        <taxon>Malacostraca</taxon>
        <taxon>Eumalacostraca</taxon>
        <taxon>Eucarida</taxon>
        <taxon>Decapoda</taxon>
        <taxon>Pleocyemata</taxon>
        <taxon>Brachyura</taxon>
        <taxon>Eubrachyura</taxon>
        <taxon>Majoidea</taxon>
        <taxon>Majidae</taxon>
        <taxon>Chionoecetes</taxon>
    </lineage>
</organism>
<evidence type="ECO:0000313" key="4">
    <source>
        <dbReference type="Proteomes" id="UP000770661"/>
    </source>
</evidence>
<protein>
    <submittedName>
        <fullName evidence="3">Protein RRNAD1</fullName>
    </submittedName>
</protein>
<dbReference type="PANTHER" id="PTHR12496">
    <property type="entry name" value="CGI-41 METHYLTRANSFERASE"/>
    <property type="match status" value="1"/>
</dbReference>
<evidence type="ECO:0000256" key="1">
    <source>
        <dbReference type="SAM" id="MobiDB-lite"/>
    </source>
</evidence>
<name>A0A8J4YAJ6_CHIOP</name>
<sequence length="497" mass="55250">MVSRPSIHLSSTTVQTWMDYARQAVTLLDIHRSVVDSYVLDFFSEDLWSRLNPKWTSVLETLSPGDLASFLQQGGSIKQKKSPWPLSLLAFRGASHTFALPREAVSSVAPLLHYLRQQQQQQQAGNTTQPDNQRQPCDAERKSESERSTDEVPRDGSNGAAAKDVDESDFHGVSPVQQMSVSWGDTDSELSAAGQHKLLQHVFRRHLKPKKQHEVARLAVVAARVAHAACGGVMVDVGKFDGQLEKAVEKMAGRQGRLPPLPPGPRHAACHLHPAMDPHAFTKVPWVITEVWPDLKSRGEVCGLLGLHTCGDLAPTLLRIFTSMPACRALVSVGCCYMKLSTSREEEEEGNLGYPVSGFVRLLPGHALSYEAREMACHAIEMYATRLALGAENLKVHCYRACLEVILMRHWPHHYHAGLRSIKNAHLMDFASYAKQAVTRLDDVLVPEADLTSAQTLRNLARWKQVVVYYSLRLLLAPVVETVVLLDRLLFLYDKGA</sequence>
<feature type="region of interest" description="Disordered" evidence="1">
    <location>
        <begin position="117"/>
        <end position="171"/>
    </location>
</feature>
<dbReference type="InterPro" id="IPR025714">
    <property type="entry name" value="Methyltranfer_dom"/>
</dbReference>
<proteinExistence type="predicted"/>
<accession>A0A8J4YAJ6</accession>
<dbReference type="OrthoDB" id="5875367at2759"/>
<comment type="caution">
    <text evidence="3">The sequence shown here is derived from an EMBL/GenBank/DDBJ whole genome shotgun (WGS) entry which is preliminary data.</text>
</comment>
<evidence type="ECO:0000259" key="2">
    <source>
        <dbReference type="Pfam" id="PF13679"/>
    </source>
</evidence>
<feature type="compositionally biased region" description="Polar residues" evidence="1">
    <location>
        <begin position="124"/>
        <end position="135"/>
    </location>
</feature>
<gene>
    <name evidence="3" type="primary">Rrnad1</name>
    <name evidence="3" type="ORF">GWK47_048145</name>
</gene>
<dbReference type="PANTHER" id="PTHR12496:SF2">
    <property type="entry name" value="METHYLTRANSFERASE-LIKE PROTEIN 25B"/>
    <property type="match status" value="1"/>
</dbReference>
<dbReference type="Pfam" id="PF13679">
    <property type="entry name" value="Methyltransf_32"/>
    <property type="match status" value="1"/>
</dbReference>
<feature type="compositionally biased region" description="Basic and acidic residues" evidence="1">
    <location>
        <begin position="137"/>
        <end position="154"/>
    </location>
</feature>
<dbReference type="AlphaFoldDB" id="A0A8J4YAJ6"/>